<organism evidence="2 3">
    <name type="scientific">Aspergillus niger ATCC 13496</name>
    <dbReference type="NCBI Taxonomy" id="1353008"/>
    <lineage>
        <taxon>Eukaryota</taxon>
        <taxon>Fungi</taxon>
        <taxon>Dikarya</taxon>
        <taxon>Ascomycota</taxon>
        <taxon>Pezizomycotina</taxon>
        <taxon>Eurotiomycetes</taxon>
        <taxon>Eurotiomycetidae</taxon>
        <taxon>Eurotiales</taxon>
        <taxon>Aspergillaceae</taxon>
        <taxon>Aspergillus</taxon>
        <taxon>Aspergillus subgen. Circumdati</taxon>
    </lineage>
</organism>
<dbReference type="AlphaFoldDB" id="A0A370BKY1"/>
<accession>A0A370BKY1</accession>
<sequence>MLANNFQRSVDSATKSGDKRQPSILSSYMSQQELHTGDNAQRSHNGLFHCLVLAGENRLRCDTALKLSRAREDNPTFLVDSLGFVGIESAPVIGRCGVLPSVPPNATPLFYDLAGDGSYLSDPTDKSPRGSRGPDGHAEEKRRKETVGAFEDTKERLICPCYH</sequence>
<dbReference type="EMBL" id="KZ851988">
    <property type="protein sequence ID" value="RDH14022.1"/>
    <property type="molecule type" value="Genomic_DNA"/>
</dbReference>
<feature type="compositionally biased region" description="Polar residues" evidence="1">
    <location>
        <begin position="1"/>
        <end position="15"/>
    </location>
</feature>
<name>A0A370BKY1_ASPNG</name>
<evidence type="ECO:0000256" key="1">
    <source>
        <dbReference type="SAM" id="MobiDB-lite"/>
    </source>
</evidence>
<evidence type="ECO:0000313" key="3">
    <source>
        <dbReference type="Proteomes" id="UP000253845"/>
    </source>
</evidence>
<dbReference type="Proteomes" id="UP000253845">
    <property type="component" value="Unassembled WGS sequence"/>
</dbReference>
<feature type="compositionally biased region" description="Basic and acidic residues" evidence="1">
    <location>
        <begin position="123"/>
        <end position="149"/>
    </location>
</feature>
<feature type="region of interest" description="Disordered" evidence="1">
    <location>
        <begin position="1"/>
        <end position="23"/>
    </location>
</feature>
<proteinExistence type="predicted"/>
<dbReference type="VEuPathDB" id="FungiDB:M747DRAFT_291145"/>
<feature type="region of interest" description="Disordered" evidence="1">
    <location>
        <begin position="120"/>
        <end position="149"/>
    </location>
</feature>
<evidence type="ECO:0000313" key="2">
    <source>
        <dbReference type="EMBL" id="RDH14022.1"/>
    </source>
</evidence>
<gene>
    <name evidence="2" type="ORF">M747DRAFT_291145</name>
</gene>
<reference evidence="2 3" key="1">
    <citation type="submission" date="2018-07" db="EMBL/GenBank/DDBJ databases">
        <title>Section-level genome sequencing of Aspergillus section Nigri to investigate inter- and intra-species variation.</title>
        <authorList>
            <consortium name="DOE Joint Genome Institute"/>
            <person name="Vesth T.C."/>
            <person name="Nybo J.L."/>
            <person name="Theobald S."/>
            <person name="Frisvad J.C."/>
            <person name="Larsen T.O."/>
            <person name="Nielsen K.F."/>
            <person name="Hoof J.B."/>
            <person name="Brandl J."/>
            <person name="Salamov A."/>
            <person name="Riley R."/>
            <person name="Gladden J.M."/>
            <person name="Phatale P."/>
            <person name="Nielsen M.T."/>
            <person name="Lyhne E.K."/>
            <person name="Kogle M.E."/>
            <person name="Strasser K."/>
            <person name="McDonnell E."/>
            <person name="Barry K."/>
            <person name="Clum A."/>
            <person name="Chen C."/>
            <person name="Nolan M."/>
            <person name="Sandor L."/>
            <person name="Kuo A."/>
            <person name="Lipzen A."/>
            <person name="Hainaut M."/>
            <person name="Drula E."/>
            <person name="Tsang A."/>
            <person name="Magnuson J.K."/>
            <person name="Henrissat B."/>
            <person name="Wiebenga A."/>
            <person name="Simmons B.A."/>
            <person name="Makela M.R."/>
            <person name="De vries R.P."/>
            <person name="Grigoriev I.V."/>
            <person name="Mortensen U.H."/>
            <person name="Baker S.E."/>
            <person name="Andersen M.R."/>
        </authorList>
    </citation>
    <scope>NUCLEOTIDE SEQUENCE [LARGE SCALE GENOMIC DNA]</scope>
    <source>
        <strain evidence="2 3">ATCC 13496</strain>
    </source>
</reference>
<protein>
    <submittedName>
        <fullName evidence="2">Uncharacterized protein</fullName>
    </submittedName>
</protein>